<dbReference type="InterPro" id="IPR000182">
    <property type="entry name" value="GNAT_dom"/>
</dbReference>
<evidence type="ECO:0000313" key="3">
    <source>
        <dbReference type="EMBL" id="CAD8369533.1"/>
    </source>
</evidence>
<name>A0A7S0FMM8_9DINO</name>
<organism evidence="3">
    <name type="scientific">Pyrodinium bahamense</name>
    <dbReference type="NCBI Taxonomy" id="73915"/>
    <lineage>
        <taxon>Eukaryota</taxon>
        <taxon>Sar</taxon>
        <taxon>Alveolata</taxon>
        <taxon>Dinophyceae</taxon>
        <taxon>Gonyaulacales</taxon>
        <taxon>Pyrocystaceae</taxon>
        <taxon>Pyrodinium</taxon>
    </lineage>
</organism>
<evidence type="ECO:0000256" key="1">
    <source>
        <dbReference type="SAM" id="MobiDB-lite"/>
    </source>
</evidence>
<dbReference type="Gene3D" id="3.40.630.30">
    <property type="match status" value="1"/>
</dbReference>
<accession>A0A7S0FMM8</accession>
<dbReference type="InterPro" id="IPR016181">
    <property type="entry name" value="Acyl_CoA_acyltransferase"/>
</dbReference>
<dbReference type="GO" id="GO:0016747">
    <property type="term" value="F:acyltransferase activity, transferring groups other than amino-acyl groups"/>
    <property type="evidence" value="ECO:0007669"/>
    <property type="project" value="InterPro"/>
</dbReference>
<sequence>MAQPCLMSRPHRGRRWRGSQSQGPSAGTARSQRCGPSPCTTLCGAARSSHPSLTLAPPSGTSRWAGWRSMASSLQTRKRPCWGRRTRRSSRRGAVNATQAFGSPGGAVAWELARLGVRPEHRRQGVATLLVEALLRQYVEVARPGDVLYVELPRNLEAPRALFEGLGFEEVPFGEPLAPNAGSIPPPEVRMVYRGSMALRAQARQEAAAP</sequence>
<dbReference type="Pfam" id="PF13508">
    <property type="entry name" value="Acetyltransf_7"/>
    <property type="match status" value="1"/>
</dbReference>
<evidence type="ECO:0000259" key="2">
    <source>
        <dbReference type="PROSITE" id="PS51186"/>
    </source>
</evidence>
<proteinExistence type="predicted"/>
<dbReference type="CDD" id="cd04301">
    <property type="entry name" value="NAT_SF"/>
    <property type="match status" value="1"/>
</dbReference>
<feature type="region of interest" description="Disordered" evidence="1">
    <location>
        <begin position="1"/>
        <end position="36"/>
    </location>
</feature>
<feature type="domain" description="N-acetyltransferase" evidence="2">
    <location>
        <begin position="53"/>
        <end position="196"/>
    </location>
</feature>
<protein>
    <recommendedName>
        <fullName evidence="2">N-acetyltransferase domain-containing protein</fullName>
    </recommendedName>
</protein>
<dbReference type="AlphaFoldDB" id="A0A7S0FMM8"/>
<reference evidence="3" key="1">
    <citation type="submission" date="2021-01" db="EMBL/GenBank/DDBJ databases">
        <authorList>
            <person name="Corre E."/>
            <person name="Pelletier E."/>
            <person name="Niang G."/>
            <person name="Scheremetjew M."/>
            <person name="Finn R."/>
            <person name="Kale V."/>
            <person name="Holt S."/>
            <person name="Cochrane G."/>
            <person name="Meng A."/>
            <person name="Brown T."/>
            <person name="Cohen L."/>
        </authorList>
    </citation>
    <scope>NUCLEOTIDE SEQUENCE</scope>
    <source>
        <strain evidence="3">Pbaha01</strain>
    </source>
</reference>
<dbReference type="SUPFAM" id="SSF55729">
    <property type="entry name" value="Acyl-CoA N-acyltransferases (Nat)"/>
    <property type="match status" value="1"/>
</dbReference>
<dbReference type="EMBL" id="HBEG01031737">
    <property type="protein sequence ID" value="CAD8369533.1"/>
    <property type="molecule type" value="Transcribed_RNA"/>
</dbReference>
<dbReference type="PROSITE" id="PS51186">
    <property type="entry name" value="GNAT"/>
    <property type="match status" value="1"/>
</dbReference>
<gene>
    <name evidence="3" type="ORF">PBAH0796_LOCUS19419</name>
</gene>